<proteinExistence type="predicted"/>
<sequence>MPAKPRRGEVVLVPFPFADLTATKVRPALILSSALYHRTEPDLIVAAITSHVNAHQGPTDYLLQEWQQAGLVAPSLVKVSLATLEPGLVRHRLGHLAARDLREVERKLKLALEL</sequence>
<dbReference type="GO" id="GO:0004521">
    <property type="term" value="F:RNA endonuclease activity"/>
    <property type="evidence" value="ECO:0007669"/>
    <property type="project" value="TreeGrafter"/>
</dbReference>
<protein>
    <recommendedName>
        <fullName evidence="3">Type II toxin-antitoxin system PemK/MazF family toxin</fullName>
    </recommendedName>
</protein>
<reference evidence="1 2" key="1">
    <citation type="journal article" date="2016" name="Nat. Commun.">
        <title>Thousands of microbial genomes shed light on interconnected biogeochemical processes in an aquifer system.</title>
        <authorList>
            <person name="Anantharaman K."/>
            <person name="Brown C.T."/>
            <person name="Hug L.A."/>
            <person name="Sharon I."/>
            <person name="Castelle C.J."/>
            <person name="Probst A.J."/>
            <person name="Thomas B.C."/>
            <person name="Singh A."/>
            <person name="Wilkins M.J."/>
            <person name="Karaoz U."/>
            <person name="Brodie E.L."/>
            <person name="Williams K.H."/>
            <person name="Hubbard S.S."/>
            <person name="Banfield J.F."/>
        </authorList>
    </citation>
    <scope>NUCLEOTIDE SEQUENCE [LARGE SCALE GENOMIC DNA]</scope>
    <source>
        <strain evidence="2">RBG_16_55_9</strain>
    </source>
</reference>
<dbReference type="GO" id="GO:0016075">
    <property type="term" value="P:rRNA catabolic process"/>
    <property type="evidence" value="ECO:0007669"/>
    <property type="project" value="TreeGrafter"/>
</dbReference>
<accession>A0A1F5V1Y4</accession>
<dbReference type="Pfam" id="PF02452">
    <property type="entry name" value="PemK_toxin"/>
    <property type="match status" value="1"/>
</dbReference>
<dbReference type="GO" id="GO:0003677">
    <property type="term" value="F:DNA binding"/>
    <property type="evidence" value="ECO:0007669"/>
    <property type="project" value="InterPro"/>
</dbReference>
<dbReference type="InterPro" id="IPR003477">
    <property type="entry name" value="PemK-like"/>
</dbReference>
<dbReference type="GO" id="GO:0006402">
    <property type="term" value="P:mRNA catabolic process"/>
    <property type="evidence" value="ECO:0007669"/>
    <property type="project" value="TreeGrafter"/>
</dbReference>
<gene>
    <name evidence="1" type="ORF">A2Z21_02180</name>
</gene>
<dbReference type="STRING" id="1817864.A2Z21_02180"/>
<evidence type="ECO:0008006" key="3">
    <source>
        <dbReference type="Google" id="ProtNLM"/>
    </source>
</evidence>
<dbReference type="PANTHER" id="PTHR33988">
    <property type="entry name" value="ENDORIBONUCLEASE MAZF-RELATED"/>
    <property type="match status" value="1"/>
</dbReference>
<dbReference type="AlphaFoldDB" id="A0A1F5V1Y4"/>
<dbReference type="SUPFAM" id="SSF50118">
    <property type="entry name" value="Cell growth inhibitor/plasmid maintenance toxic component"/>
    <property type="match status" value="1"/>
</dbReference>
<organism evidence="1 2">
    <name type="scientific">Fraserbacteria sp. (strain RBG_16_55_9)</name>
    <dbReference type="NCBI Taxonomy" id="1817864"/>
    <lineage>
        <taxon>Bacteria</taxon>
        <taxon>Candidatus Fraseribacteriota</taxon>
    </lineage>
</organism>
<comment type="caution">
    <text evidence="1">The sequence shown here is derived from an EMBL/GenBank/DDBJ whole genome shotgun (WGS) entry which is preliminary data.</text>
</comment>
<name>A0A1F5V1Y4_FRAXR</name>
<dbReference type="Proteomes" id="UP000179157">
    <property type="component" value="Unassembled WGS sequence"/>
</dbReference>
<dbReference type="InterPro" id="IPR011067">
    <property type="entry name" value="Plasmid_toxin/cell-grow_inhib"/>
</dbReference>
<evidence type="ECO:0000313" key="1">
    <source>
        <dbReference type="EMBL" id="OGF57318.1"/>
    </source>
</evidence>
<dbReference type="EMBL" id="MFGX01000014">
    <property type="protein sequence ID" value="OGF57318.1"/>
    <property type="molecule type" value="Genomic_DNA"/>
</dbReference>
<dbReference type="Gene3D" id="2.30.30.110">
    <property type="match status" value="1"/>
</dbReference>
<evidence type="ECO:0000313" key="2">
    <source>
        <dbReference type="Proteomes" id="UP000179157"/>
    </source>
</evidence>
<dbReference type="PANTHER" id="PTHR33988:SF2">
    <property type="entry name" value="ENDORIBONUCLEASE MAZF"/>
    <property type="match status" value="1"/>
</dbReference>